<evidence type="ECO:0000313" key="2">
    <source>
        <dbReference type="EMBL" id="MBB5837017.1"/>
    </source>
</evidence>
<gene>
    <name evidence="2" type="ORF">HDA39_003751</name>
</gene>
<feature type="transmembrane region" description="Helical" evidence="1">
    <location>
        <begin position="99"/>
        <end position="116"/>
    </location>
</feature>
<sequence>MPTDSSAAAPRPLKLAAAVVAAEGLVVVVLGFAEALTLDSGRLVLGLTTTLFLLAYGGGLLLVARGLFRASTWSRGPAVFTQLIQVLMAYSFWGGSTKAISVVLAIAAVAVLAAIFQKASTEALRDDPSRDHPPVL</sequence>
<proteinExistence type="predicted"/>
<name>A0A7W9MV89_9ACTN</name>
<keyword evidence="1" id="KW-0472">Membrane</keyword>
<organism evidence="2 3">
    <name type="scientific">Kribbella italica</name>
    <dbReference type="NCBI Taxonomy" id="1540520"/>
    <lineage>
        <taxon>Bacteria</taxon>
        <taxon>Bacillati</taxon>
        <taxon>Actinomycetota</taxon>
        <taxon>Actinomycetes</taxon>
        <taxon>Propionibacteriales</taxon>
        <taxon>Kribbellaceae</taxon>
        <taxon>Kribbella</taxon>
    </lineage>
</organism>
<evidence type="ECO:0008006" key="4">
    <source>
        <dbReference type="Google" id="ProtNLM"/>
    </source>
</evidence>
<accession>A0A7W9MV89</accession>
<keyword evidence="1" id="KW-0812">Transmembrane</keyword>
<keyword evidence="1" id="KW-1133">Transmembrane helix</keyword>
<dbReference type="AlphaFoldDB" id="A0A7W9MV89"/>
<feature type="transmembrane region" description="Helical" evidence="1">
    <location>
        <begin position="44"/>
        <end position="64"/>
    </location>
</feature>
<dbReference type="Proteomes" id="UP000549971">
    <property type="component" value="Unassembled WGS sequence"/>
</dbReference>
<feature type="transmembrane region" description="Helical" evidence="1">
    <location>
        <begin position="12"/>
        <end position="32"/>
    </location>
</feature>
<protein>
    <recommendedName>
        <fullName evidence="4">Integral membrane protein</fullName>
    </recommendedName>
</protein>
<evidence type="ECO:0000313" key="3">
    <source>
        <dbReference type="Proteomes" id="UP000549971"/>
    </source>
</evidence>
<evidence type="ECO:0000256" key="1">
    <source>
        <dbReference type="SAM" id="Phobius"/>
    </source>
</evidence>
<dbReference type="RefSeq" id="WP_184796677.1">
    <property type="nucleotide sequence ID" value="NZ_JACHMY010000001.1"/>
</dbReference>
<keyword evidence="3" id="KW-1185">Reference proteome</keyword>
<comment type="caution">
    <text evidence="2">The sequence shown here is derived from an EMBL/GenBank/DDBJ whole genome shotgun (WGS) entry which is preliminary data.</text>
</comment>
<dbReference type="EMBL" id="JACHMY010000001">
    <property type="protein sequence ID" value="MBB5837017.1"/>
    <property type="molecule type" value="Genomic_DNA"/>
</dbReference>
<reference evidence="2 3" key="1">
    <citation type="submission" date="2020-08" db="EMBL/GenBank/DDBJ databases">
        <title>Sequencing the genomes of 1000 actinobacteria strains.</title>
        <authorList>
            <person name="Klenk H.-P."/>
        </authorList>
    </citation>
    <scope>NUCLEOTIDE SEQUENCE [LARGE SCALE GENOMIC DNA]</scope>
    <source>
        <strain evidence="2 3">DSM 28967</strain>
    </source>
</reference>